<proteinExistence type="predicted"/>
<dbReference type="AlphaFoldDB" id="H2YVI4"/>
<dbReference type="InParanoid" id="H2YVI4"/>
<evidence type="ECO:0000313" key="2">
    <source>
        <dbReference type="Proteomes" id="UP000007875"/>
    </source>
</evidence>
<accession>H2YVI4</accession>
<reference evidence="1" key="3">
    <citation type="submission" date="2025-09" db="UniProtKB">
        <authorList>
            <consortium name="Ensembl"/>
        </authorList>
    </citation>
    <scope>IDENTIFICATION</scope>
</reference>
<evidence type="ECO:0000313" key="1">
    <source>
        <dbReference type="Ensembl" id="ENSCSAVP00000009344.1"/>
    </source>
</evidence>
<dbReference type="HOGENOM" id="CLU_1524603_0_0_1"/>
<dbReference type="Ensembl" id="ENSCSAVT00000009461.1">
    <property type="protein sequence ID" value="ENSCSAVP00000009344.1"/>
    <property type="gene ID" value="ENSCSAVG00000005506.1"/>
</dbReference>
<protein>
    <submittedName>
        <fullName evidence="1">Uncharacterized protein</fullName>
    </submittedName>
</protein>
<keyword evidence="2" id="KW-1185">Reference proteome</keyword>
<dbReference type="Proteomes" id="UP000007875">
    <property type="component" value="Unassembled WGS sequence"/>
</dbReference>
<organism evidence="1 2">
    <name type="scientific">Ciona savignyi</name>
    <name type="common">Pacific transparent sea squirt</name>
    <dbReference type="NCBI Taxonomy" id="51511"/>
    <lineage>
        <taxon>Eukaryota</taxon>
        <taxon>Metazoa</taxon>
        <taxon>Chordata</taxon>
        <taxon>Tunicata</taxon>
        <taxon>Ascidiacea</taxon>
        <taxon>Phlebobranchia</taxon>
        <taxon>Cionidae</taxon>
        <taxon>Ciona</taxon>
    </lineage>
</organism>
<reference evidence="1" key="2">
    <citation type="submission" date="2025-08" db="UniProtKB">
        <authorList>
            <consortium name="Ensembl"/>
        </authorList>
    </citation>
    <scope>IDENTIFICATION</scope>
</reference>
<name>H2YVI4_CIOSA</name>
<sequence length="176" mass="20157">MESTSFNNQEMQQWGVPSIENLFRDYPQLRMHEADIRTRYGVFEKTKMAIEREEGLDRFTHGYKDFGVMMMEDWESGDAWSGFPMPGPSILKENSITGISFHIVKSGLASGNSLFQQIEMGRARLDIAVNLRSLLKQRTTKQLNEYLHGQSMSFNVTIIRDSSGSSGILHLPKDFR</sequence>
<reference evidence="2" key="1">
    <citation type="submission" date="2003-08" db="EMBL/GenBank/DDBJ databases">
        <authorList>
            <person name="Birren B."/>
            <person name="Nusbaum C."/>
            <person name="Abebe A."/>
            <person name="Abouelleil A."/>
            <person name="Adekoya E."/>
            <person name="Ait-zahra M."/>
            <person name="Allen N."/>
            <person name="Allen T."/>
            <person name="An P."/>
            <person name="Anderson M."/>
            <person name="Anderson S."/>
            <person name="Arachchi H."/>
            <person name="Armbruster J."/>
            <person name="Bachantsang P."/>
            <person name="Baldwin J."/>
            <person name="Barry A."/>
            <person name="Bayul T."/>
            <person name="Blitshsteyn B."/>
            <person name="Bloom T."/>
            <person name="Blye J."/>
            <person name="Boguslavskiy L."/>
            <person name="Borowsky M."/>
            <person name="Boukhgalter B."/>
            <person name="Brunache A."/>
            <person name="Butler J."/>
            <person name="Calixte N."/>
            <person name="Calvo S."/>
            <person name="Camarata J."/>
            <person name="Campo K."/>
            <person name="Chang J."/>
            <person name="Cheshatsang Y."/>
            <person name="Citroen M."/>
            <person name="Collymore A."/>
            <person name="Considine T."/>
            <person name="Cook A."/>
            <person name="Cooke P."/>
            <person name="Corum B."/>
            <person name="Cuomo C."/>
            <person name="David R."/>
            <person name="Dawoe T."/>
            <person name="Degray S."/>
            <person name="Dodge S."/>
            <person name="Dooley K."/>
            <person name="Dorje P."/>
            <person name="Dorjee K."/>
            <person name="Dorris L."/>
            <person name="Duffey N."/>
            <person name="Dupes A."/>
            <person name="Elkins T."/>
            <person name="Engels R."/>
            <person name="Erickson J."/>
            <person name="Farina A."/>
            <person name="Faro S."/>
            <person name="Ferreira P."/>
            <person name="Fischer H."/>
            <person name="Fitzgerald M."/>
            <person name="Foley K."/>
            <person name="Gage D."/>
            <person name="Galagan J."/>
            <person name="Gearin G."/>
            <person name="Gnerre S."/>
            <person name="Gnirke A."/>
            <person name="Goyette A."/>
            <person name="Graham J."/>
            <person name="Grandbois E."/>
            <person name="Gyaltsen K."/>
            <person name="Hafez N."/>
            <person name="Hagopian D."/>
            <person name="Hagos B."/>
            <person name="Hall J."/>
            <person name="Hatcher B."/>
            <person name="Heller A."/>
            <person name="Higgins H."/>
            <person name="Honan T."/>
            <person name="Horn A."/>
            <person name="Houde N."/>
            <person name="Hughes L."/>
            <person name="Hulme W."/>
            <person name="Husby E."/>
            <person name="Iliev I."/>
            <person name="Jaffe D."/>
            <person name="Jones C."/>
            <person name="Kamal M."/>
            <person name="Kamat A."/>
            <person name="Kamvysselis M."/>
            <person name="Karlsson E."/>
            <person name="Kells C."/>
            <person name="Kieu A."/>
            <person name="Kisner P."/>
            <person name="Kodira C."/>
            <person name="Kulbokas E."/>
            <person name="Labutti K."/>
            <person name="Lama D."/>
            <person name="Landers T."/>
            <person name="Leger J."/>
            <person name="Levine S."/>
            <person name="Lewis D."/>
            <person name="Lewis T."/>
            <person name="Lindblad-toh K."/>
            <person name="Liu X."/>
            <person name="Lokyitsang T."/>
            <person name="Lokyitsang Y."/>
            <person name="Lucien O."/>
            <person name="Lui A."/>
            <person name="Ma L.J."/>
            <person name="Mabbitt R."/>
            <person name="Macdonald J."/>
            <person name="Maclean C."/>
            <person name="Major J."/>
            <person name="Manning J."/>
            <person name="Marabella R."/>
            <person name="Maru K."/>
            <person name="Matthews C."/>
            <person name="Mauceli E."/>
            <person name="Mccarthy M."/>
            <person name="Mcdonough S."/>
            <person name="Mcghee T."/>
            <person name="Meldrim J."/>
            <person name="Meneus L."/>
            <person name="Mesirov J."/>
            <person name="Mihalev A."/>
            <person name="Mihova T."/>
            <person name="Mikkelsen T."/>
            <person name="Mlenga V."/>
            <person name="Moru K."/>
            <person name="Mozes J."/>
            <person name="Mulrain L."/>
            <person name="Munson G."/>
            <person name="Naylor J."/>
            <person name="Newes C."/>
            <person name="Nguyen C."/>
            <person name="Nguyen N."/>
            <person name="Nguyen T."/>
            <person name="Nicol R."/>
            <person name="Nielsen C."/>
            <person name="Nizzari M."/>
            <person name="Norbu C."/>
            <person name="Norbu N."/>
            <person name="O'donnell P."/>
            <person name="Okoawo O."/>
            <person name="O'leary S."/>
            <person name="Omotosho B."/>
            <person name="O'neill K."/>
            <person name="Osman S."/>
            <person name="Parker S."/>
            <person name="Perrin D."/>
            <person name="Phunkhang P."/>
            <person name="Piqani B."/>
            <person name="Purcell S."/>
            <person name="Rachupka T."/>
            <person name="Ramasamy U."/>
            <person name="Rameau R."/>
            <person name="Ray V."/>
            <person name="Raymond C."/>
            <person name="Retta R."/>
            <person name="Richardson S."/>
            <person name="Rise C."/>
            <person name="Rodriguez J."/>
            <person name="Rogers J."/>
            <person name="Rogov P."/>
            <person name="Rutman M."/>
            <person name="Schupbach R."/>
            <person name="Seaman C."/>
            <person name="Settipalli S."/>
            <person name="Sharpe T."/>
            <person name="Sheridan J."/>
            <person name="Sherpa N."/>
            <person name="Shi J."/>
            <person name="Smirnov S."/>
            <person name="Smith C."/>
            <person name="Sougnez C."/>
            <person name="Spencer B."/>
            <person name="Stalker J."/>
            <person name="Stange-thomann N."/>
            <person name="Stavropoulos S."/>
            <person name="Stetson K."/>
            <person name="Stone C."/>
            <person name="Stone S."/>
            <person name="Stubbs M."/>
            <person name="Talamas J."/>
            <person name="Tchuinga P."/>
            <person name="Tenzing P."/>
            <person name="Tesfaye S."/>
            <person name="Theodore J."/>
            <person name="Thoulutsang Y."/>
            <person name="Topham K."/>
            <person name="Towey S."/>
            <person name="Tsamla T."/>
            <person name="Tsomo N."/>
            <person name="Vallee D."/>
            <person name="Vassiliev H."/>
            <person name="Venkataraman V."/>
            <person name="Vinson J."/>
            <person name="Vo A."/>
            <person name="Wade C."/>
            <person name="Wang S."/>
            <person name="Wangchuk T."/>
            <person name="Wangdi T."/>
            <person name="Whittaker C."/>
            <person name="Wilkinson J."/>
            <person name="Wu Y."/>
            <person name="Wyman D."/>
            <person name="Yadav S."/>
            <person name="Yang S."/>
            <person name="Yang X."/>
            <person name="Yeager S."/>
            <person name="Yee E."/>
            <person name="Young G."/>
            <person name="Zainoun J."/>
            <person name="Zembeck L."/>
            <person name="Zimmer A."/>
            <person name="Zody M."/>
            <person name="Lander E."/>
        </authorList>
    </citation>
    <scope>NUCLEOTIDE SEQUENCE [LARGE SCALE GENOMIC DNA]</scope>
</reference>